<feature type="compositionally biased region" description="Basic and acidic residues" evidence="3">
    <location>
        <begin position="1409"/>
        <end position="1418"/>
    </location>
</feature>
<evidence type="ECO:0000313" key="5">
    <source>
        <dbReference type="EMBL" id="VFQ89299.1"/>
    </source>
</evidence>
<name>A0A484MLE4_9ASTE</name>
<feature type="region of interest" description="Disordered" evidence="3">
    <location>
        <begin position="417"/>
        <end position="484"/>
    </location>
</feature>
<dbReference type="PANTHER" id="PTHR12902">
    <property type="entry name" value="WASP-1"/>
    <property type="match status" value="1"/>
</dbReference>
<accession>A0A484MLE4</accession>
<organism evidence="5 6">
    <name type="scientific">Cuscuta campestris</name>
    <dbReference type="NCBI Taxonomy" id="132261"/>
    <lineage>
        <taxon>Eukaryota</taxon>
        <taxon>Viridiplantae</taxon>
        <taxon>Streptophyta</taxon>
        <taxon>Embryophyta</taxon>
        <taxon>Tracheophyta</taxon>
        <taxon>Spermatophyta</taxon>
        <taxon>Magnoliopsida</taxon>
        <taxon>eudicotyledons</taxon>
        <taxon>Gunneridae</taxon>
        <taxon>Pentapetalae</taxon>
        <taxon>asterids</taxon>
        <taxon>lamiids</taxon>
        <taxon>Solanales</taxon>
        <taxon>Convolvulaceae</taxon>
        <taxon>Cuscuteae</taxon>
        <taxon>Cuscuta</taxon>
        <taxon>Cuscuta subgen. Grammica</taxon>
        <taxon>Cuscuta sect. Cleistogrammica</taxon>
    </lineage>
</organism>
<keyword evidence="2" id="KW-0963">Cytoplasm</keyword>
<dbReference type="GO" id="GO:0030036">
    <property type="term" value="P:actin cytoskeleton organization"/>
    <property type="evidence" value="ECO:0007669"/>
    <property type="project" value="UniProtKB-UniRule"/>
</dbReference>
<sequence>MPLSRYKIRNEFSLADPDLYGSADKDDPEAVLEAVAMAGLVGVLRQLGDLAEFAAEIFHDLHEEVLATAARGHSLTIRVQQLEEDFPSIENVILSQTSHSSFFYNSGTDWHPNFHMDQNLVTQGDLPRFVMDSYEECRGPPRLFLLDKFDIAGAGACLKRYTDPSFFKQEASSFEMINSSFHRERRTRKAKKKGQRGRNSQTPEVLPTSHVKLHQLFMEEELIENGNNDPRRHVKLKRRLNGFPFDSKTGKSYMEKFLRTPSPEHKAVHEVCVESVHLKLPLSSAYETEPDYSGTRKASGDEKLTHSQINLSPSLSPPQSEENDVLEQLNDAPYEAVTDDDVLAISTRSLGFDVGDNLRSFYKVATGNEVLINGEDTTGDITKDYHSDDVCSEAENYMDALASMDSDLDTDSELRARTHSPALNREKHLTTNLDQIRSRSCDSRSVGNSTSSDDANSVSKKEESSFSSSVSPCTSVETTTPLEGHAANMTEIREIQMCSPVDSQHIGESVASAHPSEHAFFDVSTEAAEHHSQSYDLEQSSTSTLQDCSLNQGIVKAWTVTNEDALVKPTISETLSTLDKDEFNSAGVAKTGVSQHMVAPAPIELVNPGQQVGDLPPIVSAESELLGEIHTRDLNEGNDLTYSANHSDVPCASGYDIPAPLLVDVHNEDLSNNLYVSNTFLPQSKNKYLDMLGGEVLGLVENTNYLDDLSHCHTSSEFGYLPSSSTVNYSTDELDNEGRNVIPCVSVHLPNILEASLEEEHIKHDLCIASLEESAEDNCSHIREYHIDSPNLPVVQIENKSLDSDSKHDTVHTSVNLDETLRFEEENAKGTCGTLSDGKVGPPNLSIMQTAPRISGMTHPIPLLDTRELIISQSMQANLDEALDKRFAEKLGHFHPGPSLTEGETSALSPYPDLTSEEKPSVLHVRVTEAHRLNDGGMSASLGIEGLQDDSGGLNEVGHLATYLHQHDTDGYGHFQPEVLTWDPNKTSSMELPFEQSSFNVDQRSLDGNNFRDAMGHTSHLQDHSRAEHEPDMSRYEFDHEEELGKGGTDSKHFPHKDQELFCQGDQDAIFDTSSKFVVTNILDQLPFPEGNCEDSSSSLASQYEKQKVVNKCSQLDKELLVSDEGISTSVQPHQSEQRQLLCFTEFERSVNPSSKNEKTEMPIHCSLPKLLPQEYHESSLYVPSHDCAGVPGHVHHDESFDYSPKTTHESPPCQPSVPRLFPEGNNTVNIFEQCNTPFTCVPPGGGVHLGTDQTNLEEMPPLPPLPPVQWRIGKFQHVFPYERDNNNITPEMMKNEACVLPSLPSKFDQAVRPLVKLPPIEITDEGSPLAYQNDAMYDGSFPSHMPNEVYDENDEEFFDVLAGVQPLNSFSQVIHVDKSHTISSKTSSGEHDQPAKQVTDDTSLNEQEPEKDFKNLEETSTASNRQRPFVSSDDSASMGSSLLANTGSTSLEENFTTEIESVQPEHPIALDHQELAKPESHLATETGSNGLNLDKASVISQENLFRRETIEMENESTQPERQIGSEMYLKESECEKGSAQVEENTVRGDTVRSVLEAKLRNPLHRKPNLDGDILWPAVEDGAVNENKKMKLPRPRSPLIDAVAAHDKSKMRKVNDRVKPPVQKADERNNLLEQIRSKSFSLKPTVVTRPPSVQAPQTNLKVAAILERAKTIRQAFAGSDEEEDEDSWD</sequence>
<feature type="compositionally biased region" description="Low complexity" evidence="3">
    <location>
        <begin position="465"/>
        <end position="481"/>
    </location>
</feature>
<dbReference type="GO" id="GO:0034237">
    <property type="term" value="F:protein kinase A regulatory subunit binding"/>
    <property type="evidence" value="ECO:0007669"/>
    <property type="project" value="TreeGrafter"/>
</dbReference>
<evidence type="ECO:0000256" key="1">
    <source>
        <dbReference type="ARBA" id="ARBA00006993"/>
    </source>
</evidence>
<feature type="compositionally biased region" description="Low complexity" evidence="3">
    <location>
        <begin position="1432"/>
        <end position="1445"/>
    </location>
</feature>
<dbReference type="GO" id="GO:0003779">
    <property type="term" value="F:actin binding"/>
    <property type="evidence" value="ECO:0007669"/>
    <property type="project" value="UniProtKB-UniRule"/>
</dbReference>
<keyword evidence="2" id="KW-0009">Actin-binding</keyword>
<feature type="domain" description="WH2" evidence="4">
    <location>
        <begin position="1627"/>
        <end position="1645"/>
    </location>
</feature>
<keyword evidence="2" id="KW-0206">Cytoskeleton</keyword>
<dbReference type="GO" id="GO:0005856">
    <property type="term" value="C:cytoskeleton"/>
    <property type="evidence" value="ECO:0007669"/>
    <property type="project" value="UniProtKB-SubCell"/>
</dbReference>
<dbReference type="PROSITE" id="PS51082">
    <property type="entry name" value="WH2"/>
    <property type="match status" value="1"/>
</dbReference>
<feature type="region of interest" description="Disordered" evidence="3">
    <location>
        <begin position="1382"/>
        <end position="1449"/>
    </location>
</feature>
<feature type="compositionally biased region" description="Basic and acidic residues" evidence="3">
    <location>
        <begin position="1020"/>
        <end position="1031"/>
    </location>
</feature>
<evidence type="ECO:0000256" key="2">
    <source>
        <dbReference type="RuleBase" id="RU367034"/>
    </source>
</evidence>
<comment type="subcellular location">
    <subcellularLocation>
        <location evidence="2">Cytoplasm</location>
        <location evidence="2">Cytoskeleton</location>
    </subcellularLocation>
</comment>
<feature type="compositionally biased region" description="Polar residues" evidence="3">
    <location>
        <begin position="443"/>
        <end position="456"/>
    </location>
</feature>
<evidence type="ECO:0000256" key="3">
    <source>
        <dbReference type="SAM" id="MobiDB-lite"/>
    </source>
</evidence>
<protein>
    <recommendedName>
        <fullName evidence="2">Protein SCAR</fullName>
    </recommendedName>
    <alternativeName>
        <fullName evidence="2">Protein WAVE</fullName>
    </alternativeName>
</protein>
<dbReference type="Proteomes" id="UP000595140">
    <property type="component" value="Unassembled WGS sequence"/>
</dbReference>
<comment type="similarity">
    <text evidence="1 2">Belongs to the SCAR/WAVE family.</text>
</comment>
<feature type="compositionally biased region" description="Low complexity" evidence="3">
    <location>
        <begin position="307"/>
        <end position="320"/>
    </location>
</feature>
<dbReference type="OrthoDB" id="1929108at2759"/>
<dbReference type="EMBL" id="OOIL02003813">
    <property type="protein sequence ID" value="VFQ89299.1"/>
    <property type="molecule type" value="Genomic_DNA"/>
</dbReference>
<feature type="region of interest" description="Disordered" evidence="3">
    <location>
        <begin position="180"/>
        <end position="205"/>
    </location>
</feature>
<gene>
    <name evidence="5" type="ORF">CCAM_LOCUS31075</name>
</gene>
<feature type="region of interest" description="Disordered" evidence="3">
    <location>
        <begin position="1003"/>
        <end position="1031"/>
    </location>
</feature>
<feature type="compositionally biased region" description="Basic residues" evidence="3">
    <location>
        <begin position="183"/>
        <end position="196"/>
    </location>
</feature>
<dbReference type="Gene3D" id="6.10.280.150">
    <property type="match status" value="2"/>
</dbReference>
<dbReference type="InterPro" id="IPR003124">
    <property type="entry name" value="WH2_dom"/>
</dbReference>
<dbReference type="PANTHER" id="PTHR12902:SF1">
    <property type="entry name" value="WISKOTT-ALDRICH SYNDROME PROTEIN FAMILY MEMBER"/>
    <property type="match status" value="1"/>
</dbReference>
<reference evidence="5 6" key="1">
    <citation type="submission" date="2018-04" db="EMBL/GenBank/DDBJ databases">
        <authorList>
            <person name="Vogel A."/>
        </authorList>
    </citation>
    <scope>NUCLEOTIDE SEQUENCE [LARGE SCALE GENOMIC DNA]</scope>
</reference>
<proteinExistence type="inferred from homology"/>
<dbReference type="GO" id="GO:2000601">
    <property type="term" value="P:positive regulation of Arp2/3 complex-mediated actin nucleation"/>
    <property type="evidence" value="ECO:0007669"/>
    <property type="project" value="TreeGrafter"/>
</dbReference>
<comment type="function">
    <text evidence="2">Involved in regulation of actin and microtubule organization. Part of a WAVE complex that activates the Arp2/3 complex.</text>
</comment>
<evidence type="ECO:0000259" key="4">
    <source>
        <dbReference type="PROSITE" id="PS51082"/>
    </source>
</evidence>
<evidence type="ECO:0000313" key="6">
    <source>
        <dbReference type="Proteomes" id="UP000595140"/>
    </source>
</evidence>
<keyword evidence="6" id="KW-1185">Reference proteome</keyword>
<dbReference type="InterPro" id="IPR028288">
    <property type="entry name" value="SCAR/WAVE_fam"/>
</dbReference>
<dbReference type="GO" id="GO:0071933">
    <property type="term" value="F:Arp2/3 complex binding"/>
    <property type="evidence" value="ECO:0007669"/>
    <property type="project" value="TreeGrafter"/>
</dbReference>
<dbReference type="Gene3D" id="1.20.5.340">
    <property type="match status" value="1"/>
</dbReference>
<feature type="region of interest" description="Disordered" evidence="3">
    <location>
        <begin position="286"/>
        <end position="323"/>
    </location>
</feature>